<dbReference type="SUPFAM" id="SSF51735">
    <property type="entry name" value="NAD(P)-binding Rossmann-fold domains"/>
    <property type="match status" value="1"/>
</dbReference>
<evidence type="ECO:0000256" key="5">
    <source>
        <dbReference type="ARBA" id="ARBA00023098"/>
    </source>
</evidence>
<evidence type="ECO:0000256" key="6">
    <source>
        <dbReference type="ARBA" id="ARBA00023593"/>
    </source>
</evidence>
<keyword evidence="1" id="KW-0444">Lipid biosynthesis</keyword>
<keyword evidence="5" id="KW-0443">Lipid metabolism</keyword>
<dbReference type="GO" id="GO:0005741">
    <property type="term" value="C:mitochondrial outer membrane"/>
    <property type="evidence" value="ECO:0007669"/>
    <property type="project" value="TreeGrafter"/>
</dbReference>
<keyword evidence="2" id="KW-0521">NADP</keyword>
<keyword evidence="8" id="KW-1185">Reference proteome</keyword>
<evidence type="ECO:0000256" key="1">
    <source>
        <dbReference type="ARBA" id="ARBA00022516"/>
    </source>
</evidence>
<accession>A0A0M9VMU6</accession>
<keyword evidence="3" id="KW-0752">Steroid biosynthesis</keyword>
<proteinExistence type="inferred from homology"/>
<evidence type="ECO:0000313" key="7">
    <source>
        <dbReference type="EMBL" id="KOS12659.1"/>
    </source>
</evidence>
<dbReference type="GeneID" id="28726778"/>
<dbReference type="GO" id="GO:0005811">
    <property type="term" value="C:lipid droplet"/>
    <property type="evidence" value="ECO:0007669"/>
    <property type="project" value="TreeGrafter"/>
</dbReference>
<dbReference type="PANTHER" id="PTHR43647:SF1">
    <property type="entry name" value="3-KETO-STEROID REDUCTASE ERG27"/>
    <property type="match status" value="1"/>
</dbReference>
<dbReference type="Proteomes" id="UP000037751">
    <property type="component" value="Unassembled WGS sequence"/>
</dbReference>
<dbReference type="PANTHER" id="PTHR43647">
    <property type="entry name" value="DEHYDROGENASE"/>
    <property type="match status" value="1"/>
</dbReference>
<dbReference type="RefSeq" id="XP_017990291.1">
    <property type="nucleotide sequence ID" value="XM_018134903.1"/>
</dbReference>
<dbReference type="VEuPathDB" id="FungiDB:Malapachy_0382"/>
<organism evidence="7 8">
    <name type="scientific">Malassezia pachydermatis</name>
    <dbReference type="NCBI Taxonomy" id="77020"/>
    <lineage>
        <taxon>Eukaryota</taxon>
        <taxon>Fungi</taxon>
        <taxon>Dikarya</taxon>
        <taxon>Basidiomycota</taxon>
        <taxon>Ustilaginomycotina</taxon>
        <taxon>Malasseziomycetes</taxon>
        <taxon>Malasseziales</taxon>
        <taxon>Malasseziaceae</taxon>
        <taxon>Malassezia</taxon>
    </lineage>
</organism>
<comment type="caution">
    <text evidence="7">The sequence shown here is derived from an EMBL/GenBank/DDBJ whole genome shotgun (WGS) entry which is preliminary data.</text>
</comment>
<dbReference type="InterPro" id="IPR051593">
    <property type="entry name" value="Ergosterol_Biosynth_ERG27"/>
</dbReference>
<dbReference type="Gene3D" id="3.40.50.720">
    <property type="entry name" value="NAD(P)-binding Rossmann-like Domain"/>
    <property type="match status" value="1"/>
</dbReference>
<gene>
    <name evidence="7" type="ORF">Malapachy_0382</name>
</gene>
<reference evidence="7 8" key="1">
    <citation type="submission" date="2015-07" db="EMBL/GenBank/DDBJ databases">
        <title>Draft Genome Sequence of Malassezia furfur CBS1878 and Malassezia pachydermatis CBS1879.</title>
        <authorList>
            <person name="Triana S."/>
            <person name="Ohm R."/>
            <person name="Gonzalez A."/>
            <person name="DeCock H."/>
            <person name="Restrepo S."/>
            <person name="Celis A."/>
        </authorList>
    </citation>
    <scope>NUCLEOTIDE SEQUENCE [LARGE SCALE GENOMIC DNA]</scope>
    <source>
        <strain evidence="7 8">CBS 1879</strain>
    </source>
</reference>
<evidence type="ECO:0008006" key="9">
    <source>
        <dbReference type="Google" id="ProtNLM"/>
    </source>
</evidence>
<dbReference type="EMBL" id="LGAV01000010">
    <property type="protein sequence ID" value="KOS12659.1"/>
    <property type="molecule type" value="Genomic_DNA"/>
</dbReference>
<dbReference type="AlphaFoldDB" id="A0A0M9VMU6"/>
<dbReference type="GO" id="GO:0006694">
    <property type="term" value="P:steroid biosynthetic process"/>
    <property type="evidence" value="ECO:0007669"/>
    <property type="project" value="UniProtKB-KW"/>
</dbReference>
<sequence>MSRPIVLVTGANAGVGLGVCERLLVQLSNPTPPDSAALDSGDHEVAGTPFHAAEGCTLLLACRNQAKAAEAVTHLKQILARLATADDLAVQKNTSPSRWAEASSSAVASASSLRKREFTQDDSAPLDTRTREARIHYRQSFCRGTIIEVIPLDLASLENTKACAKLITDKVPYLTHIILNAGGAAWIGVNWLWATWEILTSLHKAVTFPSYKLQRAGDKSDDGYGWVWQTNVGSHYVLVQALEPLLRRSPYAVPSRVIWTGSLEANRNDFHLDDFQCLDPRISPHPYESTKYQCELAALAMDERYVNTHDAHAPRVYTAHPGIVASSIFSTVIPSIMLLMMKLVFYLARWTFSPHHPIDAYKGAIAATFVAVAPPEALDSTARYGAQCTWTGTPYVHAGRLNGWHESSDGSPDPAIQGLARELLTAYDRILS</sequence>
<dbReference type="OrthoDB" id="331544at2759"/>
<dbReference type="InterPro" id="IPR036291">
    <property type="entry name" value="NAD(P)-bd_dom_sf"/>
</dbReference>
<dbReference type="GO" id="GO:0005789">
    <property type="term" value="C:endoplasmic reticulum membrane"/>
    <property type="evidence" value="ECO:0007669"/>
    <property type="project" value="TreeGrafter"/>
</dbReference>
<dbReference type="STRING" id="77020.A0A0M9VMU6"/>
<comment type="similarity">
    <text evidence="6">Belongs to the short-chain dehydrogenases/reductases (SDR) family. ERG27 subfamily.</text>
</comment>
<evidence type="ECO:0000256" key="4">
    <source>
        <dbReference type="ARBA" id="ARBA00023002"/>
    </source>
</evidence>
<evidence type="ECO:0000313" key="8">
    <source>
        <dbReference type="Proteomes" id="UP000037751"/>
    </source>
</evidence>
<keyword evidence="4" id="KW-0560">Oxidoreductase</keyword>
<name>A0A0M9VMU6_9BASI</name>
<evidence type="ECO:0000256" key="2">
    <source>
        <dbReference type="ARBA" id="ARBA00022857"/>
    </source>
</evidence>
<dbReference type="GO" id="GO:0000253">
    <property type="term" value="F:3-beta-hydroxysteroid 3-dehydrogenase (NADP+) activity"/>
    <property type="evidence" value="ECO:0007669"/>
    <property type="project" value="TreeGrafter"/>
</dbReference>
<protein>
    <recommendedName>
        <fullName evidence="9">3-keto sterol reductase</fullName>
    </recommendedName>
</protein>
<evidence type="ECO:0000256" key="3">
    <source>
        <dbReference type="ARBA" id="ARBA00022955"/>
    </source>
</evidence>